<dbReference type="InterPro" id="IPR043129">
    <property type="entry name" value="ATPase_NBD"/>
</dbReference>
<reference evidence="7 8" key="1">
    <citation type="submission" date="2020-02" db="EMBL/GenBank/DDBJ databases">
        <title>Draft genome sequence of Lactococcus sp. Hs30E4-3.</title>
        <authorList>
            <person name="Noda S."/>
            <person name="Yuki M."/>
            <person name="Ohkuma M."/>
        </authorList>
    </citation>
    <scope>NUCLEOTIDE SEQUENCE [LARGE SCALE GENOMIC DNA]</scope>
    <source>
        <strain evidence="7 8">Hs30E4-3</strain>
    </source>
</reference>
<evidence type="ECO:0000256" key="4">
    <source>
        <dbReference type="ARBA" id="ARBA00023014"/>
    </source>
</evidence>
<dbReference type="CDD" id="cd24034">
    <property type="entry name" value="ASKHA_NBD_O66634-like_rpt1"/>
    <property type="match status" value="1"/>
</dbReference>
<dbReference type="GO" id="GO:0051536">
    <property type="term" value="F:iron-sulfur cluster binding"/>
    <property type="evidence" value="ECO:0007669"/>
    <property type="project" value="UniProtKB-KW"/>
</dbReference>
<dbReference type="PANTHER" id="PTHR32329">
    <property type="entry name" value="BIFUNCTIONAL PROTEIN [INCLUDES 2-HYDROXYACYL-COA DEHYDRATASE (N-TER) AND ITS ACTIVATOR DOMAIN (C_TERM)-RELATED"/>
    <property type="match status" value="1"/>
</dbReference>
<evidence type="ECO:0000259" key="6">
    <source>
        <dbReference type="Pfam" id="PF09989"/>
    </source>
</evidence>
<protein>
    <submittedName>
        <fullName evidence="7">2-hydroxyglutaryl-CoA dehydratase</fullName>
    </submittedName>
</protein>
<dbReference type="PANTHER" id="PTHR32329:SF4">
    <property type="entry name" value="ACTIVATOR OF 2-HYDROXYACYL-COA DEHYDRATASE"/>
    <property type="match status" value="1"/>
</dbReference>
<sequence>MYKSGIDVGSTTVKMVVFDENYDMKFSRYERHFSDVKTATIKVLNEMIAELGDIEFTFSITGSGGMGLSDVIGATFIQEVIASTLTIEKFIPQTDVMIELGGEDAKMTFFDGAMEQRMNGSCAGGTGAFIDQMAELLKVDAAGVNDLAKNYENLYPIASRCGVFAKTDVQPLLNEGVRKEDIAASIFQAVVNQTVAGLAAGRKIKGNIAFLGGPLYFMSELRKRFIETLDIKPENVVFPENPQLFVAMGAALDEENATEFSASEIIAKLEHDNSDNLIPQDTLEVLFADETDLTEFRARHAKASAAHKNLADHHGAAYLGIDAGSTTTKVVLIDDEGNILFEHYGSNNGDPLDSVLNVMTFLYKEMPSNVYIAKSAVTGYGEQLIKAALKVDIGEVETMAHYKAADFFQPGVDFIIDIGGQDMKAMKIHDGALSSIQLNEACSSGCGSFIETFAKSLKYDVRDFAQAALLTEHPVDLGSKCTVFMNSKVKQVQKEGATVGDISAGLSYSVIKNALYKVIKVKRPEDLGTKIVVQGGTFYNEAVLRAFEKISGREVVRPSIAGLMGAYGCALIAMENASDDATPSTILALSDLEQFKTTKEFTTCGLCENMCKMTLTVFNDGSKFVSGNRCERGAEKAMQIKFDKREKKVNLVDYKYKKLFKFKSLSKKKAINGEIGIPRVLNMYENYPLWHTMLTDLGFRVVLSPKSDKELYEKGIETIPSDTVCYPAKISHGHIMALIEKDVPTIFYPSVLYERQEDMSAQNHYNCPIVQSYPEVIKNNIDEIRNGDVGYIHPFINLADSANMADNLHKALSAFGVTLADVQKAIKHGFEEMDAFKQDLRDQAEDLMMKINLNNEKAIVLSGRPYHLDPEINHGIADIITQEGFHVMTEDSIAHLAEVGGLRVVNQWVYHSRLYGAARVVAKNKNLELVQLNSFGCGLDAVTTDQVEEIMQGRNKLYTVLKIDEGSNMGAVRIRLRSLKAAVNERDKRGVLPSVDESDFKEIIASHPAFTKEMKKTHTLLMPMLSPIHMEGLIDEAFRQSGYNVVLLPEDKASINTGLKFVNNDSCYPALISIGQLIHALESGEFDVDNTSVMMTQTGGGCRATNYIPLLRKALKDAGFPQVPVVSLSMGNKGTEKVAGFKLTVPMMTRVIIGVLYGDLFERVVYRTRPYEVTEGQIDSLHAKWLEKAKHNIKSGSIFEFNRNMKQIVREFDETPLLDCRKPRVGVVGEILVKYSKTANNDIVSIIESEGAEAVVPDLIGFMNYSLYNQIWKSEHLGMGKKGKYFARAFINIIQMIEKPMNKTLKLSKRFDGIHSIDALAADTQKVISIGNHTGEGWFLTGEMIELLQDRVDNIVCLQPFGCLPNHIVGKGMIKELRRQYPRANIAPIDYDPSVSVVNQLNRIRLMMATAKKQMKKDMAIEEVVMK</sequence>
<evidence type="ECO:0000256" key="3">
    <source>
        <dbReference type="ARBA" id="ARBA00023004"/>
    </source>
</evidence>
<proteinExistence type="predicted"/>
<dbReference type="NCBIfam" id="TIGR00241">
    <property type="entry name" value="CoA_E_activ"/>
    <property type="match status" value="1"/>
</dbReference>
<evidence type="ECO:0000259" key="5">
    <source>
        <dbReference type="Pfam" id="PF01869"/>
    </source>
</evidence>
<dbReference type="InterPro" id="IPR008275">
    <property type="entry name" value="CoA_E_activase_dom"/>
</dbReference>
<feature type="domain" description="DUF2229" evidence="6">
    <location>
        <begin position="675"/>
        <end position="893"/>
    </location>
</feature>
<organism evidence="7 8">
    <name type="scientific">Pseudolactococcus hodotermopsidis</name>
    <dbReference type="NCBI Taxonomy" id="2709157"/>
    <lineage>
        <taxon>Bacteria</taxon>
        <taxon>Bacillati</taxon>
        <taxon>Bacillota</taxon>
        <taxon>Bacilli</taxon>
        <taxon>Lactobacillales</taxon>
        <taxon>Streptococcaceae</taxon>
        <taxon>Pseudolactococcus</taxon>
    </lineage>
</organism>
<dbReference type="Pfam" id="PF01869">
    <property type="entry name" value="BcrAD_BadFG"/>
    <property type="match status" value="2"/>
</dbReference>
<keyword evidence="8" id="KW-1185">Reference proteome</keyword>
<accession>A0A6A0B8X9</accession>
<dbReference type="InterPro" id="IPR018709">
    <property type="entry name" value="CoA_activase_DUF2229"/>
</dbReference>
<dbReference type="InterPro" id="IPR002731">
    <property type="entry name" value="ATPase_BadF"/>
</dbReference>
<feature type="domain" description="ATPase BadF/BadG/BcrA/BcrD type" evidence="5">
    <location>
        <begin position="5"/>
        <end position="252"/>
    </location>
</feature>
<keyword evidence="3" id="KW-0408">Iron</keyword>
<dbReference type="SUPFAM" id="SSF53067">
    <property type="entry name" value="Actin-like ATPase domain"/>
    <property type="match status" value="2"/>
</dbReference>
<evidence type="ECO:0000256" key="1">
    <source>
        <dbReference type="ARBA" id="ARBA00001966"/>
    </source>
</evidence>
<dbReference type="RefSeq" id="WP_172207608.1">
    <property type="nucleotide sequence ID" value="NZ_BLLI01000007.1"/>
</dbReference>
<comment type="caution">
    <text evidence="7">The sequence shown here is derived from an EMBL/GenBank/DDBJ whole genome shotgun (WGS) entry which is preliminary data.</text>
</comment>
<keyword evidence="2" id="KW-0479">Metal-binding</keyword>
<dbReference type="CDD" id="cd24035">
    <property type="entry name" value="ASKHA_NBD_O66634-like_rpt2"/>
    <property type="match status" value="1"/>
</dbReference>
<name>A0A6A0B8X9_9LACT</name>
<evidence type="ECO:0000313" key="8">
    <source>
        <dbReference type="Proteomes" id="UP000480303"/>
    </source>
</evidence>
<feature type="domain" description="ATPase BadF/BadG/BcrA/BcrD type" evidence="5">
    <location>
        <begin position="319"/>
        <end position="573"/>
    </location>
</feature>
<keyword evidence="4" id="KW-0411">Iron-sulfur</keyword>
<comment type="cofactor">
    <cofactor evidence="1">
        <name>[4Fe-4S] cluster</name>
        <dbReference type="ChEBI" id="CHEBI:49883"/>
    </cofactor>
</comment>
<dbReference type="Gene3D" id="3.30.420.40">
    <property type="match status" value="4"/>
</dbReference>
<evidence type="ECO:0000313" key="7">
    <source>
        <dbReference type="EMBL" id="GFH41869.1"/>
    </source>
</evidence>
<evidence type="ECO:0000256" key="2">
    <source>
        <dbReference type="ARBA" id="ARBA00022723"/>
    </source>
</evidence>
<dbReference type="GO" id="GO:0046872">
    <property type="term" value="F:metal ion binding"/>
    <property type="evidence" value="ECO:0007669"/>
    <property type="project" value="UniProtKB-KW"/>
</dbReference>
<dbReference type="Proteomes" id="UP000480303">
    <property type="component" value="Unassembled WGS sequence"/>
</dbReference>
<dbReference type="InterPro" id="IPR051805">
    <property type="entry name" value="Dehydratase_Activator_Redct"/>
</dbReference>
<dbReference type="Pfam" id="PF09989">
    <property type="entry name" value="DUF2229"/>
    <property type="match status" value="1"/>
</dbReference>
<gene>
    <name evidence="7" type="primary">yxcA</name>
    <name evidence="7" type="ORF">Hs30E_04200</name>
</gene>
<dbReference type="EMBL" id="BLLI01000007">
    <property type="protein sequence ID" value="GFH41869.1"/>
    <property type="molecule type" value="Genomic_DNA"/>
</dbReference>